<dbReference type="AlphaFoldDB" id="A0A5R9GSV3"/>
<dbReference type="GO" id="GO:0005737">
    <property type="term" value="C:cytoplasm"/>
    <property type="evidence" value="ECO:0007669"/>
    <property type="project" value="InterPro"/>
</dbReference>
<dbReference type="CDD" id="cd04301">
    <property type="entry name" value="NAT_SF"/>
    <property type="match status" value="1"/>
</dbReference>
<sequence>MTHRISVRNAAVDDVEAIYTLLEPFAEKNIILARDRDNLYQHLQEFLVAEYDGVLCGVVAVHIYGENLAEIRSLVVSPEFQKHGVGRLLVEGCEKWLAVLGVARVFALTYVTGFFERMGFAVVSRESLPQKVWTVCVHCARFADCDEIAVEKRLSDAPIQPMRILPILEIDEP</sequence>
<keyword evidence="7" id="KW-1185">Reference proteome</keyword>
<gene>
    <name evidence="6" type="ORF">FEF65_01855</name>
</gene>
<dbReference type="InterPro" id="IPR010167">
    <property type="entry name" value="NH2A_AcTrfase"/>
</dbReference>
<dbReference type="EMBL" id="VBRY01000001">
    <property type="protein sequence ID" value="TLS69251.1"/>
    <property type="molecule type" value="Genomic_DNA"/>
</dbReference>
<dbReference type="PANTHER" id="PTHR30602">
    <property type="entry name" value="AMINO-ACID ACETYLTRANSFERASE"/>
    <property type="match status" value="1"/>
</dbReference>
<evidence type="ECO:0000259" key="5">
    <source>
        <dbReference type="PROSITE" id="PS51186"/>
    </source>
</evidence>
<accession>A0A5R9GSV3</accession>
<dbReference type="OrthoDB" id="9793138at2"/>
<evidence type="ECO:0000256" key="3">
    <source>
        <dbReference type="ARBA" id="ARBA00023315"/>
    </source>
</evidence>
<keyword evidence="2 6" id="KW-0808">Transferase</keyword>
<dbReference type="InterPro" id="IPR000182">
    <property type="entry name" value="GNAT_dom"/>
</dbReference>
<dbReference type="NCBIfam" id="NF005840">
    <property type="entry name" value="PRK07757.1"/>
    <property type="match status" value="1"/>
</dbReference>
<dbReference type="PROSITE" id="PS51186">
    <property type="entry name" value="GNAT"/>
    <property type="match status" value="1"/>
</dbReference>
<reference evidence="6 7" key="1">
    <citation type="journal article" date="2019" name="Appl. Environ. Microbiol.">
        <title>Environmental Evidence and Genomic Insight of Iron-oxidizing Bacteria Preference Towards More Corrosion Resistant Stainless Steel at Higher Salinities.</title>
        <authorList>
            <person name="Garrison C.E."/>
            <person name="Price K.A."/>
            <person name="Field E.K."/>
        </authorList>
    </citation>
    <scope>NUCLEOTIDE SEQUENCE [LARGE SCALE GENOMIC DNA]</scope>
    <source>
        <strain evidence="6 7">P3</strain>
    </source>
</reference>
<name>A0A5R9GSV3_9PROT</name>
<organism evidence="6 7">
    <name type="scientific">Mariprofundus erugo</name>
    <dbReference type="NCBI Taxonomy" id="2528639"/>
    <lineage>
        <taxon>Bacteria</taxon>
        <taxon>Pseudomonadati</taxon>
        <taxon>Pseudomonadota</taxon>
        <taxon>Candidatius Mariprofundia</taxon>
        <taxon>Mariprofundales</taxon>
        <taxon>Mariprofundaceae</taxon>
        <taxon>Mariprofundus</taxon>
    </lineage>
</organism>
<dbReference type="SUPFAM" id="SSF55729">
    <property type="entry name" value="Acyl-CoA N-acyltransferases (Nat)"/>
    <property type="match status" value="1"/>
</dbReference>
<dbReference type="InterPro" id="IPR016181">
    <property type="entry name" value="Acyl_CoA_acyltransferase"/>
</dbReference>
<evidence type="ECO:0000256" key="4">
    <source>
        <dbReference type="ARBA" id="ARBA00033251"/>
    </source>
</evidence>
<dbReference type="GO" id="GO:0004042">
    <property type="term" value="F:L-glutamate N-acetyltransferase activity"/>
    <property type="evidence" value="ECO:0007669"/>
    <property type="project" value="InterPro"/>
</dbReference>
<protein>
    <recommendedName>
        <fullName evidence="1">Amino-acid acetyltransferase</fullName>
    </recommendedName>
    <alternativeName>
        <fullName evidence="4">N-acetylglutamate synthase</fullName>
    </alternativeName>
</protein>
<dbReference type="Proteomes" id="UP000306585">
    <property type="component" value="Unassembled WGS sequence"/>
</dbReference>
<evidence type="ECO:0000256" key="1">
    <source>
        <dbReference type="ARBA" id="ARBA00015231"/>
    </source>
</evidence>
<evidence type="ECO:0000256" key="2">
    <source>
        <dbReference type="ARBA" id="ARBA00022679"/>
    </source>
</evidence>
<proteinExistence type="predicted"/>
<keyword evidence="3" id="KW-0012">Acyltransferase</keyword>
<dbReference type="Pfam" id="PF00583">
    <property type="entry name" value="Acetyltransf_1"/>
    <property type="match status" value="1"/>
</dbReference>
<evidence type="ECO:0000313" key="7">
    <source>
        <dbReference type="Proteomes" id="UP000306585"/>
    </source>
</evidence>
<evidence type="ECO:0000313" key="6">
    <source>
        <dbReference type="EMBL" id="TLS69251.1"/>
    </source>
</evidence>
<feature type="domain" description="N-acetyltransferase" evidence="5">
    <location>
        <begin position="5"/>
        <end position="157"/>
    </location>
</feature>
<comment type="caution">
    <text evidence="6">The sequence shown here is derived from an EMBL/GenBank/DDBJ whole genome shotgun (WGS) entry which is preliminary data.</text>
</comment>
<dbReference type="PANTHER" id="PTHR30602:SF12">
    <property type="entry name" value="AMINO-ACID ACETYLTRANSFERASE NAGS1, CHLOROPLASTIC-RELATED"/>
    <property type="match status" value="1"/>
</dbReference>
<dbReference type="RefSeq" id="WP_138238064.1">
    <property type="nucleotide sequence ID" value="NZ_VBRY01000001.1"/>
</dbReference>
<dbReference type="GO" id="GO:0006526">
    <property type="term" value="P:L-arginine biosynthetic process"/>
    <property type="evidence" value="ECO:0007669"/>
    <property type="project" value="InterPro"/>
</dbReference>
<dbReference type="Gene3D" id="3.40.630.30">
    <property type="match status" value="1"/>
</dbReference>